<reference evidence="12" key="1">
    <citation type="journal article" date="2020" name="Stud. Mycol.">
        <title>101 Dothideomycetes genomes: a test case for predicting lifestyles and emergence of pathogens.</title>
        <authorList>
            <person name="Haridas S."/>
            <person name="Albert R."/>
            <person name="Binder M."/>
            <person name="Bloem J."/>
            <person name="Labutti K."/>
            <person name="Salamov A."/>
            <person name="Andreopoulos B."/>
            <person name="Baker S."/>
            <person name="Barry K."/>
            <person name="Bills G."/>
            <person name="Bluhm B."/>
            <person name="Cannon C."/>
            <person name="Castanera R."/>
            <person name="Culley D."/>
            <person name="Daum C."/>
            <person name="Ezra D."/>
            <person name="Gonzalez J."/>
            <person name="Henrissat B."/>
            <person name="Kuo A."/>
            <person name="Liang C."/>
            <person name="Lipzen A."/>
            <person name="Lutzoni F."/>
            <person name="Magnuson J."/>
            <person name="Mondo S."/>
            <person name="Nolan M."/>
            <person name="Ohm R."/>
            <person name="Pangilinan J."/>
            <person name="Park H.-J."/>
            <person name="Ramirez L."/>
            <person name="Alfaro M."/>
            <person name="Sun H."/>
            <person name="Tritt A."/>
            <person name="Yoshinaga Y."/>
            <person name="Zwiers L.-H."/>
            <person name="Turgeon B."/>
            <person name="Goodwin S."/>
            <person name="Spatafora J."/>
            <person name="Crous P."/>
            <person name="Grigoriev I."/>
        </authorList>
    </citation>
    <scope>NUCLEOTIDE SEQUENCE</scope>
    <source>
        <strain evidence="12">CBS 379.55</strain>
    </source>
</reference>
<keyword evidence="4" id="KW-0256">Endoplasmic reticulum</keyword>
<keyword evidence="5" id="KW-0931">ER-Golgi transport</keyword>
<protein>
    <recommendedName>
        <fullName evidence="11">Sec20 C-terminal domain-containing protein</fullName>
    </recommendedName>
</protein>
<evidence type="ECO:0000256" key="3">
    <source>
        <dbReference type="ARBA" id="ARBA00022692"/>
    </source>
</evidence>
<dbReference type="GO" id="GO:0005789">
    <property type="term" value="C:endoplasmic reticulum membrane"/>
    <property type="evidence" value="ECO:0007669"/>
    <property type="project" value="UniProtKB-SubCell"/>
</dbReference>
<keyword evidence="2" id="KW-0813">Transport</keyword>
<dbReference type="GO" id="GO:0031201">
    <property type="term" value="C:SNARE complex"/>
    <property type="evidence" value="ECO:0007669"/>
    <property type="project" value="TreeGrafter"/>
</dbReference>
<evidence type="ECO:0000256" key="7">
    <source>
        <dbReference type="ARBA" id="ARBA00023054"/>
    </source>
</evidence>
<dbReference type="OrthoDB" id="46868at2759"/>
<evidence type="ECO:0000313" key="12">
    <source>
        <dbReference type="EMBL" id="KAF2281302.1"/>
    </source>
</evidence>
<dbReference type="GO" id="GO:0006890">
    <property type="term" value="P:retrograde vesicle-mediated transport, Golgi to endoplasmic reticulum"/>
    <property type="evidence" value="ECO:0007669"/>
    <property type="project" value="InterPro"/>
</dbReference>
<evidence type="ECO:0000256" key="10">
    <source>
        <dbReference type="SAM" id="MobiDB-lite"/>
    </source>
</evidence>
<dbReference type="RefSeq" id="XP_033658839.1">
    <property type="nucleotide sequence ID" value="XM_033797422.1"/>
</dbReference>
<dbReference type="AlphaFoldDB" id="A0A6A6JXF5"/>
<evidence type="ECO:0000256" key="2">
    <source>
        <dbReference type="ARBA" id="ARBA00022448"/>
    </source>
</evidence>
<dbReference type="PANTHER" id="PTHR12825">
    <property type="entry name" value="BNIP1-RELATED"/>
    <property type="match status" value="1"/>
</dbReference>
<proteinExistence type="inferred from homology"/>
<dbReference type="EMBL" id="ML986484">
    <property type="protein sequence ID" value="KAF2281302.1"/>
    <property type="molecule type" value="Genomic_DNA"/>
</dbReference>
<dbReference type="PANTHER" id="PTHR12825:SF0">
    <property type="entry name" value="VESICLE TRANSPORT PROTEIN SEC20"/>
    <property type="match status" value="1"/>
</dbReference>
<evidence type="ECO:0000313" key="13">
    <source>
        <dbReference type="Proteomes" id="UP000800097"/>
    </source>
</evidence>
<dbReference type="Pfam" id="PF03908">
    <property type="entry name" value="Sec20"/>
    <property type="match status" value="1"/>
</dbReference>
<keyword evidence="6" id="KW-1133">Transmembrane helix</keyword>
<dbReference type="Proteomes" id="UP000800097">
    <property type="component" value="Unassembled WGS sequence"/>
</dbReference>
<name>A0A6A6JXF5_WESOR</name>
<accession>A0A6A6JXF5</accession>
<dbReference type="InterPro" id="IPR056173">
    <property type="entry name" value="Sec20_C"/>
</dbReference>
<evidence type="ECO:0000256" key="1">
    <source>
        <dbReference type="ARBA" id="ARBA00004163"/>
    </source>
</evidence>
<evidence type="ECO:0000256" key="5">
    <source>
        <dbReference type="ARBA" id="ARBA00022892"/>
    </source>
</evidence>
<feature type="region of interest" description="Disordered" evidence="10">
    <location>
        <begin position="320"/>
        <end position="456"/>
    </location>
</feature>
<keyword evidence="3" id="KW-0812">Transmembrane</keyword>
<dbReference type="GeneID" id="54550597"/>
<feature type="compositionally biased region" description="Basic and acidic residues" evidence="10">
    <location>
        <begin position="328"/>
        <end position="338"/>
    </location>
</feature>
<evidence type="ECO:0000256" key="4">
    <source>
        <dbReference type="ARBA" id="ARBA00022824"/>
    </source>
</evidence>
<evidence type="ECO:0000256" key="8">
    <source>
        <dbReference type="ARBA" id="ARBA00023136"/>
    </source>
</evidence>
<feature type="compositionally biased region" description="Basic and acidic residues" evidence="10">
    <location>
        <begin position="350"/>
        <end position="366"/>
    </location>
</feature>
<keyword evidence="13" id="KW-1185">Reference proteome</keyword>
<keyword evidence="8" id="KW-0472">Membrane</keyword>
<evidence type="ECO:0000256" key="6">
    <source>
        <dbReference type="ARBA" id="ARBA00022989"/>
    </source>
</evidence>
<dbReference type="InterPro" id="IPR005606">
    <property type="entry name" value="Sec20"/>
</dbReference>
<feature type="domain" description="Sec20 C-terminal" evidence="11">
    <location>
        <begin position="182"/>
        <end position="270"/>
    </location>
</feature>
<keyword evidence="7" id="KW-0175">Coiled coil</keyword>
<comment type="subcellular location">
    <subcellularLocation>
        <location evidence="1">Endoplasmic reticulum membrane</location>
        <topology evidence="1">Single-pass type IV membrane protein</topology>
    </subcellularLocation>
</comment>
<dbReference type="GO" id="GO:0005484">
    <property type="term" value="F:SNAP receptor activity"/>
    <property type="evidence" value="ECO:0007669"/>
    <property type="project" value="InterPro"/>
</dbReference>
<comment type="similarity">
    <text evidence="9">Belongs to the SEC20 family.</text>
</comment>
<gene>
    <name evidence="12" type="ORF">EI97DRAFT_429351</name>
</gene>
<feature type="compositionally biased region" description="Basic and acidic residues" evidence="10">
    <location>
        <begin position="418"/>
        <end position="441"/>
    </location>
</feature>
<feature type="compositionally biased region" description="Basic and acidic residues" evidence="10">
    <location>
        <begin position="377"/>
        <end position="397"/>
    </location>
</feature>
<organism evidence="12 13">
    <name type="scientific">Westerdykella ornata</name>
    <dbReference type="NCBI Taxonomy" id="318751"/>
    <lineage>
        <taxon>Eukaryota</taxon>
        <taxon>Fungi</taxon>
        <taxon>Dikarya</taxon>
        <taxon>Ascomycota</taxon>
        <taxon>Pezizomycotina</taxon>
        <taxon>Dothideomycetes</taxon>
        <taxon>Pleosporomycetidae</taxon>
        <taxon>Pleosporales</taxon>
        <taxon>Sporormiaceae</taxon>
        <taxon>Westerdykella</taxon>
    </lineage>
</organism>
<evidence type="ECO:0000259" key="11">
    <source>
        <dbReference type="Pfam" id="PF03908"/>
    </source>
</evidence>
<evidence type="ECO:0000256" key="9">
    <source>
        <dbReference type="ARBA" id="ARBA00037934"/>
    </source>
</evidence>
<sequence length="456" mass="51226">MPPIPTPTQTLLARLSTLSESNKATQQLIQRLAKLDFQPGTVSAGSEDGDARVELSSEIHDNLKQLDEEFEILRLEVEDVVQPLQRSLNRDSARRRDSARDAEKGRLAVLLARVEEDLKSSRTQFRKAQLAAKRNADRAKLKERELLFSSLQSDSPSTPPSNHRRRIANSNLTEQEVLAGAASDITAALRRTQALMQSELSRSRFAQETLEQSTAALQELGEKYTDLNTLLSKSRTLVTTLLKSQKSYTWYLETTLYILITTVIWLIFRRWLYGPITWFVVWPLKLVFRVAFAVIPSAGVAKSPSSSSLAYPEQPSTSLIVKPSATDKPPKFAQDHRPAYVPVGAGGRAYQKDPNLRESLSEKVGRMAEQSQAAEHPQLKEERQEGQEREQQKEQVVRGDGTVLPERGNDRPVNPKKKMWDESVEGPKHENAERERKKAEEAAAGSGGARRKRDEL</sequence>